<keyword evidence="1" id="KW-0472">Membrane</keyword>
<evidence type="ECO:0000256" key="1">
    <source>
        <dbReference type="SAM" id="Phobius"/>
    </source>
</evidence>
<dbReference type="Pfam" id="PF14264">
    <property type="entry name" value="Glucos_trans_II"/>
    <property type="match status" value="1"/>
</dbReference>
<feature type="transmembrane region" description="Helical" evidence="1">
    <location>
        <begin position="21"/>
        <end position="40"/>
    </location>
</feature>
<sequence>MAKKETGMLKGFIKFCNERRNLVIFSIVMTALVYGCRIFSQSVTVDTDYMINMPGYMYNWLDIGRYGLIVTEKIFGVRWYNPYVNSAFAYVTINLFLLVFCYVFEDISEWKNSNNYYIFCVIVITHPIWVSQWIFKLQNFQIAFSILLIAVALGMLFQWIKGGSIFWMLFSVILMVWSFGSYQTNIELFIAVGAAALFLYKERDFKRLFLVCLKVVLPFLGAFIINQIIVKLFFSSATYLTDQIMWGKAPVQTCLDNIITNFRQVFGFEKINFFDITYSILCLVIAVFVLFNLKKVLKVCIWKWLAAFFVLLAPFMMTIATGAIPVFRSQYVVPFCCGCILMYLTSREIQMGIFEQLVHVKKGIHVLLVLLALWIGLNQTGTTLRLWYTDDVRYEQDVTMLNEIMYRIDNLGYSLEDYHIAVIGRKSAPLNNSCFPAVEFIGTSYFDMFVDTEPQYFFSTAKVRDFAATRGITMTISTEAEIAVAKEHAASMPSWPAEGCIDVIDNILVIKLSDV</sequence>
<accession>A0A9D2NBV9</accession>
<dbReference type="Proteomes" id="UP000823849">
    <property type="component" value="Unassembled WGS sequence"/>
</dbReference>
<feature type="transmembrane region" description="Helical" evidence="1">
    <location>
        <begin position="366"/>
        <end position="388"/>
    </location>
</feature>
<evidence type="ECO:0000313" key="3">
    <source>
        <dbReference type="Proteomes" id="UP000823849"/>
    </source>
</evidence>
<reference evidence="2" key="1">
    <citation type="journal article" date="2021" name="PeerJ">
        <title>Extensive microbial diversity within the chicken gut microbiome revealed by metagenomics and culture.</title>
        <authorList>
            <person name="Gilroy R."/>
            <person name="Ravi A."/>
            <person name="Getino M."/>
            <person name="Pursley I."/>
            <person name="Horton D.L."/>
            <person name="Alikhan N.F."/>
            <person name="Baker D."/>
            <person name="Gharbi K."/>
            <person name="Hall N."/>
            <person name="Watson M."/>
            <person name="Adriaenssens E.M."/>
            <person name="Foster-Nyarko E."/>
            <person name="Jarju S."/>
            <person name="Secka A."/>
            <person name="Antonio M."/>
            <person name="Oren A."/>
            <person name="Chaudhuri R.R."/>
            <person name="La Ragione R."/>
            <person name="Hildebrand F."/>
            <person name="Pallen M.J."/>
        </authorList>
    </citation>
    <scope>NUCLEOTIDE SEQUENCE</scope>
    <source>
        <strain evidence="2">CHK185-5351</strain>
    </source>
</reference>
<comment type="caution">
    <text evidence="2">The sequence shown here is derived from an EMBL/GenBank/DDBJ whole genome shotgun (WGS) entry which is preliminary data.</text>
</comment>
<evidence type="ECO:0000313" key="2">
    <source>
        <dbReference type="EMBL" id="HJC15804.1"/>
    </source>
</evidence>
<proteinExistence type="predicted"/>
<feature type="transmembrane region" description="Helical" evidence="1">
    <location>
        <begin position="305"/>
        <end position="324"/>
    </location>
</feature>
<reference evidence="2" key="2">
    <citation type="submission" date="2021-04" db="EMBL/GenBank/DDBJ databases">
        <authorList>
            <person name="Gilroy R."/>
        </authorList>
    </citation>
    <scope>NUCLEOTIDE SEQUENCE</scope>
    <source>
        <strain evidence="2">CHK185-5351</strain>
    </source>
</reference>
<feature type="transmembrane region" description="Helical" evidence="1">
    <location>
        <begin position="87"/>
        <end position="104"/>
    </location>
</feature>
<name>A0A9D2NBV9_9FIRM</name>
<feature type="transmembrane region" description="Helical" evidence="1">
    <location>
        <begin position="186"/>
        <end position="201"/>
    </location>
</feature>
<keyword evidence="1" id="KW-0812">Transmembrane</keyword>
<gene>
    <name evidence="2" type="ORF">H9705_08270</name>
</gene>
<feature type="transmembrane region" description="Helical" evidence="1">
    <location>
        <begin position="276"/>
        <end position="293"/>
    </location>
</feature>
<dbReference type="EMBL" id="DWWU01000036">
    <property type="protein sequence ID" value="HJC15804.1"/>
    <property type="molecule type" value="Genomic_DNA"/>
</dbReference>
<protein>
    <submittedName>
        <fullName evidence="2">Glucosyltransferase domain-containing protein</fullName>
    </submittedName>
</protein>
<dbReference type="AlphaFoldDB" id="A0A9D2NBV9"/>
<feature type="transmembrane region" description="Helical" evidence="1">
    <location>
        <begin position="116"/>
        <end position="134"/>
    </location>
</feature>
<keyword evidence="1" id="KW-1133">Transmembrane helix</keyword>
<feature type="transmembrane region" description="Helical" evidence="1">
    <location>
        <begin position="164"/>
        <end position="180"/>
    </location>
</feature>
<feature type="transmembrane region" description="Helical" evidence="1">
    <location>
        <begin position="140"/>
        <end position="157"/>
    </location>
</feature>
<organism evidence="2 3">
    <name type="scientific">Candidatus Fusicatenibacter intestinigallinarum</name>
    <dbReference type="NCBI Taxonomy" id="2838598"/>
    <lineage>
        <taxon>Bacteria</taxon>
        <taxon>Bacillati</taxon>
        <taxon>Bacillota</taxon>
        <taxon>Clostridia</taxon>
        <taxon>Lachnospirales</taxon>
        <taxon>Lachnospiraceae</taxon>
        <taxon>Fusicatenibacter</taxon>
    </lineage>
</organism>
<feature type="transmembrane region" description="Helical" evidence="1">
    <location>
        <begin position="208"/>
        <end position="230"/>
    </location>
</feature>
<dbReference type="InterPro" id="IPR025686">
    <property type="entry name" value="Glucos_trans_II"/>
</dbReference>